<dbReference type="Gene3D" id="3.20.20.140">
    <property type="entry name" value="Metal-dependent hydrolases"/>
    <property type="match status" value="1"/>
</dbReference>
<dbReference type="InterPro" id="IPR052349">
    <property type="entry name" value="Metallo-hydrolase_Enzymes"/>
</dbReference>
<dbReference type="Proteomes" id="UP000324022">
    <property type="component" value="Unassembled WGS sequence"/>
</dbReference>
<dbReference type="PANTHER" id="PTHR32027:SF0">
    <property type="entry name" value="CYTOSINE DEAMINASE"/>
    <property type="match status" value="1"/>
</dbReference>
<name>A0A5C3ENZ8_9BASI</name>
<evidence type="ECO:0000313" key="2">
    <source>
        <dbReference type="EMBL" id="SPO31830.1"/>
    </source>
</evidence>
<dbReference type="SUPFAM" id="SSF51556">
    <property type="entry name" value="Metallo-dependent hydrolases"/>
    <property type="match status" value="1"/>
</dbReference>
<evidence type="ECO:0000313" key="3">
    <source>
        <dbReference type="Proteomes" id="UP000324022"/>
    </source>
</evidence>
<reference evidence="2 3" key="1">
    <citation type="submission" date="2018-03" db="EMBL/GenBank/DDBJ databases">
        <authorList>
            <person name="Guldener U."/>
        </authorList>
    </citation>
    <scope>NUCLEOTIDE SEQUENCE [LARGE SCALE GENOMIC DNA]</scope>
    <source>
        <strain evidence="2 3">NBRC100155</strain>
    </source>
</reference>
<dbReference type="GO" id="GO:0016814">
    <property type="term" value="F:hydrolase activity, acting on carbon-nitrogen (but not peptide) bonds, in cyclic amidines"/>
    <property type="evidence" value="ECO:0007669"/>
    <property type="project" value="TreeGrafter"/>
</dbReference>
<dbReference type="PANTHER" id="PTHR32027">
    <property type="entry name" value="CYTOSINE DEAMINASE"/>
    <property type="match status" value="1"/>
</dbReference>
<keyword evidence="3" id="KW-1185">Reference proteome</keyword>
<evidence type="ECO:0000256" key="1">
    <source>
        <dbReference type="SAM" id="MobiDB-lite"/>
    </source>
</evidence>
<evidence type="ECO:0008006" key="4">
    <source>
        <dbReference type="Google" id="ProtNLM"/>
    </source>
</evidence>
<proteinExistence type="predicted"/>
<sequence length="552" mass="60481">MLMSNPAPNVLSRLTIKNVRLPPEAYSSLHHIKPSQDKQVQLPLVDLDYVHLEPSPSNPSSSLVEVLVSSSAAASTAGPPFDSTRPFSSICNDSIPNTQSKPESHTHSQVVSRFTTSSSASSHISACIDAHGNLSIPGGLCHPHIHLDKPYLLSRTPLSSGTFEEALTSTSTAKAQFVPSDVEFRMRRLIASSISHGVTSMRAFVEVDPTVGLMCLDEAVKLKREFEGKCEVQLVAFAQDAIFYPDDEETEKEMQRLMNEAAQRVEVDVVGSAPYVESLSKNDQSSLGDRERTLKQKAQQRKNIRFIFDLARNHGKHVDFHLDYDLLPPGSEEDGAESMIPHVLSLSSTRLWNHCTTGKNRSVTMGHCTKLTSFTSDHLSHLSTFPASDPPVSFIALPPSDLYMQGRETPYSTRSRATIPLLELHSNPALKNFNWAMGVNNVANLFTPQGDADPLAVLPMMVAVWQSAKPEDCETLIGAISRNARLAAGLACSYDTLDQDGSEEKSRNIWTDLTVIDGSTSVQDAVCAPSFGRLTIKDGRIVARRRVDSVVY</sequence>
<organism evidence="2 3">
    <name type="scientific">Ustilago trichophora</name>
    <dbReference type="NCBI Taxonomy" id="86804"/>
    <lineage>
        <taxon>Eukaryota</taxon>
        <taxon>Fungi</taxon>
        <taxon>Dikarya</taxon>
        <taxon>Basidiomycota</taxon>
        <taxon>Ustilaginomycotina</taxon>
        <taxon>Ustilaginomycetes</taxon>
        <taxon>Ustilaginales</taxon>
        <taxon>Ustilaginaceae</taxon>
        <taxon>Ustilago</taxon>
    </lineage>
</organism>
<feature type="region of interest" description="Disordered" evidence="1">
    <location>
        <begin position="87"/>
        <end position="107"/>
    </location>
</feature>
<dbReference type="OrthoDB" id="10266980at2759"/>
<dbReference type="AlphaFoldDB" id="A0A5C3ENZ8"/>
<dbReference type="InterPro" id="IPR032466">
    <property type="entry name" value="Metal_Hydrolase"/>
</dbReference>
<dbReference type="EMBL" id="OOIN01000041">
    <property type="protein sequence ID" value="SPO31830.1"/>
    <property type="molecule type" value="Genomic_DNA"/>
</dbReference>
<accession>A0A5C3ENZ8</accession>
<protein>
    <recommendedName>
        <fullName evidence="4">Metallo-dependent hydrolase</fullName>
    </recommendedName>
</protein>
<gene>
    <name evidence="2" type="ORF">UTRI_06667</name>
</gene>